<organism evidence="2">
    <name type="scientific">Ranid herpesvirus 1</name>
    <name type="common">Lucke tumor herpesvirus</name>
    <dbReference type="NCBI Taxonomy" id="85655"/>
    <lineage>
        <taxon>Viruses</taxon>
        <taxon>Duplodnaviria</taxon>
        <taxon>Heunggongvirae</taxon>
        <taxon>Peploviricota</taxon>
        <taxon>Herviviricetes</taxon>
        <taxon>Herpesvirales</taxon>
        <taxon>Alloherpesviridae</taxon>
        <taxon>Batravirus</taxon>
        <taxon>Batravirus ranidallo1</taxon>
    </lineage>
</organism>
<dbReference type="EMBL" id="DQ665917">
    <property type="protein sequence ID" value="ABG25786.1"/>
    <property type="molecule type" value="Genomic_DNA"/>
</dbReference>
<name>Q14VP7_9VIRU</name>
<protein>
    <submittedName>
        <fullName evidence="1">ORF61</fullName>
    </submittedName>
</protein>
<dbReference type="RefSeq" id="YP_656716.1">
    <property type="nucleotide sequence ID" value="NC_008211.1"/>
</dbReference>
<sequence>MSRRGNPTREQCPVRNRITSPVISPERIALRYHELRLGDESAAALQQNIAAVDAVQEGAAKTAIRSGDGFRKSADPTEAVVRAFARQYDCEPDELHAEFTAPSAIDKCALCTAMASASDAERWGTALNVTNGMRADETLAFFHQHGLGSQLSVEDVSYHRLHYDPEMCMTDMVLHLTKQEYQRCTLLQQYQFVTLRDKESGNSTVMANAAGHSVLTGAIDNFVKLSRLYQTITHKSGGRK</sequence>
<evidence type="ECO:0000313" key="1">
    <source>
        <dbReference type="EMBL" id="ABG25786.1"/>
    </source>
</evidence>
<evidence type="ECO:0000313" key="2">
    <source>
        <dbReference type="Proteomes" id="UP000011238"/>
    </source>
</evidence>
<dbReference type="KEGG" id="vg:5141228"/>
<dbReference type="GeneID" id="5141228"/>
<accession>Q14VP7</accession>
<keyword evidence="2" id="KW-1185">Reference proteome</keyword>
<reference evidence="1 2" key="2">
    <citation type="journal article" date="2006" name="J. Gen. Virol.">
        <title>Genome sequences of two frog herpesviruses.</title>
        <authorList>
            <person name="Davison A.J."/>
            <person name="Cunningham C."/>
            <person name="Sauerbier W."/>
            <person name="McKinnell R.G."/>
        </authorList>
    </citation>
    <scope>NUCLEOTIDE SEQUENCE [LARGE SCALE GENOMIC DNA]</scope>
    <source>
        <strain evidence="1 2">McKinnell</strain>
    </source>
</reference>
<proteinExistence type="predicted"/>
<dbReference type="Proteomes" id="UP000011238">
    <property type="component" value="Segment"/>
</dbReference>
<reference evidence="2" key="1">
    <citation type="journal article" date="1999" name="J. Cancer Res. Clin. Oncol.">
        <title>Genomic studies of the Lucke tumor herpesvirus (RaHV-1).</title>
        <authorList>
            <person name="Davison A.J."/>
            <person name="Sauerbier W."/>
            <person name="Dolan A."/>
            <person name="Addison C."/>
            <person name="McKinnell R.G."/>
        </authorList>
    </citation>
    <scope>NUCLEOTIDE SEQUENCE [LARGE SCALE GENOMIC DNA]</scope>
    <source>
        <strain evidence="2">McKinnell</strain>
    </source>
</reference>